<gene>
    <name evidence="2" type="ORF">IPOD504_LOCUS10837</name>
</gene>
<feature type="compositionally biased region" description="Basic and acidic residues" evidence="1">
    <location>
        <begin position="157"/>
        <end position="175"/>
    </location>
</feature>
<protein>
    <submittedName>
        <fullName evidence="2">Uncharacterized protein</fullName>
    </submittedName>
</protein>
<evidence type="ECO:0000256" key="1">
    <source>
        <dbReference type="SAM" id="MobiDB-lite"/>
    </source>
</evidence>
<feature type="region of interest" description="Disordered" evidence="1">
    <location>
        <begin position="140"/>
        <end position="175"/>
    </location>
</feature>
<name>A0ABN8INF8_9NEOP</name>
<reference evidence="2" key="1">
    <citation type="submission" date="2022-03" db="EMBL/GenBank/DDBJ databases">
        <authorList>
            <person name="Martin H S."/>
        </authorList>
    </citation>
    <scope>NUCLEOTIDE SEQUENCE</scope>
</reference>
<evidence type="ECO:0000313" key="3">
    <source>
        <dbReference type="Proteomes" id="UP000837857"/>
    </source>
</evidence>
<accession>A0ABN8INF8</accession>
<dbReference type="Proteomes" id="UP000837857">
    <property type="component" value="Chromosome 26"/>
</dbReference>
<sequence length="189" mass="21515">MPPIDSDVTMQQIQASVLFSNELYTPATPLDVCIWNGYQCNIRGESSFFLAYTNASLSQHNIILQRDAMAKFIKSLFQNTPDKRKPSQYGGEHEDLSDITPPMGGRRKLSISRSGRMKQTNRKRHSISLDIYGENLQSTEKPKSVEYHVNAPGKQTDLNKVDKQQRRHSSEVKTPEEEIDIAFNIIDKT</sequence>
<feature type="region of interest" description="Disordered" evidence="1">
    <location>
        <begin position="80"/>
        <end position="126"/>
    </location>
</feature>
<dbReference type="EMBL" id="OW152838">
    <property type="protein sequence ID" value="CAH2059364.1"/>
    <property type="molecule type" value="Genomic_DNA"/>
</dbReference>
<feature type="compositionally biased region" description="Basic residues" evidence="1">
    <location>
        <begin position="105"/>
        <end position="126"/>
    </location>
</feature>
<organism evidence="2 3">
    <name type="scientific">Iphiclides podalirius</name>
    <name type="common">scarce swallowtail</name>
    <dbReference type="NCBI Taxonomy" id="110791"/>
    <lineage>
        <taxon>Eukaryota</taxon>
        <taxon>Metazoa</taxon>
        <taxon>Ecdysozoa</taxon>
        <taxon>Arthropoda</taxon>
        <taxon>Hexapoda</taxon>
        <taxon>Insecta</taxon>
        <taxon>Pterygota</taxon>
        <taxon>Neoptera</taxon>
        <taxon>Endopterygota</taxon>
        <taxon>Lepidoptera</taxon>
        <taxon>Glossata</taxon>
        <taxon>Ditrysia</taxon>
        <taxon>Papilionoidea</taxon>
        <taxon>Papilionidae</taxon>
        <taxon>Papilioninae</taxon>
        <taxon>Iphiclides</taxon>
    </lineage>
</organism>
<evidence type="ECO:0000313" key="2">
    <source>
        <dbReference type="EMBL" id="CAH2059364.1"/>
    </source>
</evidence>
<feature type="non-terminal residue" evidence="2">
    <location>
        <position position="1"/>
    </location>
</feature>
<keyword evidence="3" id="KW-1185">Reference proteome</keyword>
<proteinExistence type="predicted"/>
<feature type="compositionally biased region" description="Basic and acidic residues" evidence="1">
    <location>
        <begin position="81"/>
        <end position="96"/>
    </location>
</feature>